<evidence type="ECO:0000256" key="2">
    <source>
        <dbReference type="ARBA" id="ARBA00022823"/>
    </source>
</evidence>
<comment type="subunit">
    <text evidence="3">The glycine cleavage system is composed of four proteins: P, T, L and H.</text>
</comment>
<evidence type="ECO:0000313" key="6">
    <source>
        <dbReference type="Proteomes" id="UP001290861"/>
    </source>
</evidence>
<dbReference type="InterPro" id="IPR033753">
    <property type="entry name" value="GCV_H/Fam206"/>
</dbReference>
<dbReference type="NCBIfam" id="TIGR00527">
    <property type="entry name" value="gcvH"/>
    <property type="match status" value="1"/>
</dbReference>
<dbReference type="NCBIfam" id="NF002270">
    <property type="entry name" value="PRK01202.1"/>
    <property type="match status" value="1"/>
</dbReference>
<accession>A0ABU5MSR8</accession>
<dbReference type="PROSITE" id="PS50968">
    <property type="entry name" value="BIOTINYL_LIPOYL"/>
    <property type="match status" value="1"/>
</dbReference>
<dbReference type="PANTHER" id="PTHR11715">
    <property type="entry name" value="GLYCINE CLEAVAGE SYSTEM H PROTEIN"/>
    <property type="match status" value="1"/>
</dbReference>
<dbReference type="Gene3D" id="2.40.50.100">
    <property type="match status" value="1"/>
</dbReference>
<dbReference type="PROSITE" id="PS00189">
    <property type="entry name" value="LIPOYL"/>
    <property type="match status" value="1"/>
</dbReference>
<comment type="function">
    <text evidence="3">The glycine cleavage system catalyzes the degradation of glycine. The H protein shuttles the methylamine group of glycine from the P protein to the T protein.</text>
</comment>
<dbReference type="RefSeq" id="WP_322606968.1">
    <property type="nucleotide sequence ID" value="NZ_JARVCO010000002.1"/>
</dbReference>
<feature type="modified residue" description="N6-lipoyllysine" evidence="3">
    <location>
        <position position="63"/>
    </location>
</feature>
<dbReference type="HAMAP" id="MF_00272">
    <property type="entry name" value="GcvH"/>
    <property type="match status" value="1"/>
</dbReference>
<organism evidence="5 6">
    <name type="scientific">Pontiella agarivorans</name>
    <dbReference type="NCBI Taxonomy" id="3038953"/>
    <lineage>
        <taxon>Bacteria</taxon>
        <taxon>Pseudomonadati</taxon>
        <taxon>Kiritimatiellota</taxon>
        <taxon>Kiritimatiellia</taxon>
        <taxon>Kiritimatiellales</taxon>
        <taxon>Pontiellaceae</taxon>
        <taxon>Pontiella</taxon>
    </lineage>
</organism>
<protein>
    <recommendedName>
        <fullName evidence="3">Glycine cleavage system H protein</fullName>
    </recommendedName>
</protein>
<dbReference type="PANTHER" id="PTHR11715:SF3">
    <property type="entry name" value="GLYCINE CLEAVAGE SYSTEM H PROTEIN-RELATED"/>
    <property type="match status" value="1"/>
</dbReference>
<comment type="similarity">
    <text evidence="1 3">Belongs to the GcvH family.</text>
</comment>
<evidence type="ECO:0000256" key="3">
    <source>
        <dbReference type="HAMAP-Rule" id="MF_00272"/>
    </source>
</evidence>
<feature type="domain" description="Lipoyl-binding" evidence="4">
    <location>
        <begin position="22"/>
        <end position="104"/>
    </location>
</feature>
<dbReference type="CDD" id="cd06848">
    <property type="entry name" value="GCS_H"/>
    <property type="match status" value="1"/>
</dbReference>
<name>A0ABU5MSR8_9BACT</name>
<dbReference type="InterPro" id="IPR011053">
    <property type="entry name" value="Single_hybrid_motif"/>
</dbReference>
<evidence type="ECO:0000259" key="4">
    <source>
        <dbReference type="PROSITE" id="PS50968"/>
    </source>
</evidence>
<reference evidence="5 6" key="1">
    <citation type="journal article" date="2024" name="Appl. Environ. Microbiol.">
        <title>Pontiella agarivorans sp. nov., a novel marine anaerobic bacterium capable of degrading macroalgal polysaccharides and fixing nitrogen.</title>
        <authorList>
            <person name="Liu N."/>
            <person name="Kivenson V."/>
            <person name="Peng X."/>
            <person name="Cui Z."/>
            <person name="Lankiewicz T.S."/>
            <person name="Gosselin K.M."/>
            <person name="English C.J."/>
            <person name="Blair E.M."/>
            <person name="O'Malley M.A."/>
            <person name="Valentine D.L."/>
        </authorList>
    </citation>
    <scope>NUCLEOTIDE SEQUENCE [LARGE SCALE GENOMIC DNA]</scope>
    <source>
        <strain evidence="5 6">NLcol2</strain>
    </source>
</reference>
<dbReference type="InterPro" id="IPR017453">
    <property type="entry name" value="GCV_H_sub"/>
</dbReference>
<dbReference type="InterPro" id="IPR000089">
    <property type="entry name" value="Biotin_lipoyl"/>
</dbReference>
<evidence type="ECO:0000256" key="1">
    <source>
        <dbReference type="ARBA" id="ARBA00009249"/>
    </source>
</evidence>
<dbReference type="Pfam" id="PF01597">
    <property type="entry name" value="GCV_H"/>
    <property type="match status" value="1"/>
</dbReference>
<proteinExistence type="inferred from homology"/>
<dbReference type="SUPFAM" id="SSF51230">
    <property type="entry name" value="Single hybrid motif"/>
    <property type="match status" value="1"/>
</dbReference>
<dbReference type="EMBL" id="JARVCO010000002">
    <property type="protein sequence ID" value="MDZ8117163.1"/>
    <property type="molecule type" value="Genomic_DNA"/>
</dbReference>
<dbReference type="InterPro" id="IPR003016">
    <property type="entry name" value="2-oxoA_DH_lipoyl-BS"/>
</dbReference>
<comment type="cofactor">
    <cofactor evidence="3">
        <name>(R)-lipoate</name>
        <dbReference type="ChEBI" id="CHEBI:83088"/>
    </cofactor>
    <text evidence="3">Binds 1 lipoyl cofactor covalently.</text>
</comment>
<evidence type="ECO:0000313" key="5">
    <source>
        <dbReference type="EMBL" id="MDZ8117163.1"/>
    </source>
</evidence>
<gene>
    <name evidence="3 5" type="primary">gcvH</name>
    <name evidence="5" type="ORF">P9H32_00870</name>
</gene>
<dbReference type="InterPro" id="IPR002930">
    <property type="entry name" value="GCV_H"/>
</dbReference>
<comment type="caution">
    <text evidence="5">The sequence shown here is derived from an EMBL/GenBank/DDBJ whole genome shotgun (WGS) entry which is preliminary data.</text>
</comment>
<sequence>MSVPQDLFYAKSHEWVSLEDGIATVGITDFAQSQLSDLTFVELPEVGTVFEAGDEAAVVESVKAAADVYAPVGGEVVEVNGELEDAPELINNDSFGKGWIFKIKVNDESEVDNMMDADSYEELCPSE</sequence>
<keyword evidence="6" id="KW-1185">Reference proteome</keyword>
<dbReference type="Proteomes" id="UP001290861">
    <property type="component" value="Unassembled WGS sequence"/>
</dbReference>
<keyword evidence="2 3" id="KW-0450">Lipoyl</keyword>